<evidence type="ECO:0000259" key="1">
    <source>
        <dbReference type="Pfam" id="PF04326"/>
    </source>
</evidence>
<dbReference type="GO" id="GO:0005524">
    <property type="term" value="F:ATP binding"/>
    <property type="evidence" value="ECO:0007669"/>
    <property type="project" value="UniProtKB-KW"/>
</dbReference>
<dbReference type="Gene3D" id="3.30.950.30">
    <property type="entry name" value="Schlafen, AAA domain"/>
    <property type="match status" value="1"/>
</dbReference>
<keyword evidence="2" id="KW-0547">Nucleotide-binding</keyword>
<sequence>MSDTHGVSSHRASQRSHVKKPWEWAEEDLLELINSQVQESLTLDYKASKALDRTEKVKDEITKDVSALANSAGGTLVYGIPENKQTRMAERIDEGVDPAVVTREWLDQVINSGIQRRIDGVRIQQIPLTKSSPGRVAYVVHVPQSVRAPHQARDKLFYKRFEYQSKPMEEYEIRDVSRRQEVPDLRVTFHLSLSGHSTPNRDIHPWHIILENKSSVPCHEAVIDLLFDGNFRLHDRGPLHVAHHELITSEKGTIQGAACRLFWSSKGGLPAFDACPVEVAERPIVISHKQLLDGRYLVKWKVSAPRTSPKDAWTAYNLFHKGTTTEFGFTDEDLSEEQAFELPGVRWSKNQLITTEWK</sequence>
<name>A0ABX9QTR9_9BACT</name>
<dbReference type="Pfam" id="PF04326">
    <property type="entry name" value="SLFN_AlbA_2"/>
    <property type="match status" value="1"/>
</dbReference>
<feature type="domain" description="Schlafen AlbA-2" evidence="1">
    <location>
        <begin position="39"/>
        <end position="169"/>
    </location>
</feature>
<gene>
    <name evidence="2" type="ORF">D7Y13_00315</name>
</gene>
<evidence type="ECO:0000313" key="3">
    <source>
        <dbReference type="Proteomes" id="UP000278907"/>
    </source>
</evidence>
<dbReference type="InterPro" id="IPR038461">
    <property type="entry name" value="Schlafen_AlbA_2_dom_sf"/>
</dbReference>
<keyword evidence="2" id="KW-0067">ATP-binding</keyword>
<dbReference type="EMBL" id="RAWI01000001">
    <property type="protein sequence ID" value="RKI17766.1"/>
    <property type="molecule type" value="Genomic_DNA"/>
</dbReference>
<proteinExistence type="predicted"/>
<protein>
    <submittedName>
        <fullName evidence="2">ATP-binding protein</fullName>
    </submittedName>
</protein>
<keyword evidence="3" id="KW-1185">Reference proteome</keyword>
<accession>A0ABX9QTR9</accession>
<reference evidence="2 3" key="1">
    <citation type="submission" date="2018-09" db="EMBL/GenBank/DDBJ databases">
        <authorList>
            <person name="Livingstone P.G."/>
            <person name="Whitworth D.E."/>
        </authorList>
    </citation>
    <scope>NUCLEOTIDE SEQUENCE [LARGE SCALE GENOMIC DNA]</scope>
    <source>
        <strain evidence="2 3">CA031B</strain>
    </source>
</reference>
<dbReference type="InterPro" id="IPR007421">
    <property type="entry name" value="Schlafen_AlbA_2_dom"/>
</dbReference>
<organism evidence="2 3">
    <name type="scientific">Corallococcus praedator</name>
    <dbReference type="NCBI Taxonomy" id="2316724"/>
    <lineage>
        <taxon>Bacteria</taxon>
        <taxon>Pseudomonadati</taxon>
        <taxon>Myxococcota</taxon>
        <taxon>Myxococcia</taxon>
        <taxon>Myxococcales</taxon>
        <taxon>Cystobacterineae</taxon>
        <taxon>Myxococcaceae</taxon>
        <taxon>Corallococcus</taxon>
    </lineage>
</organism>
<dbReference type="Proteomes" id="UP000278907">
    <property type="component" value="Unassembled WGS sequence"/>
</dbReference>
<evidence type="ECO:0000313" key="2">
    <source>
        <dbReference type="EMBL" id="RKI17766.1"/>
    </source>
</evidence>
<comment type="caution">
    <text evidence="2">The sequence shown here is derived from an EMBL/GenBank/DDBJ whole genome shotgun (WGS) entry which is preliminary data.</text>
</comment>